<feature type="compositionally biased region" description="Gly residues" evidence="1">
    <location>
        <begin position="168"/>
        <end position="194"/>
    </location>
</feature>
<dbReference type="EMBL" id="JANSLM010000008">
    <property type="protein sequence ID" value="MDT8840327.1"/>
    <property type="molecule type" value="Genomic_DNA"/>
</dbReference>
<dbReference type="RefSeq" id="WP_315697191.1">
    <property type="nucleotide sequence ID" value="NZ_JANSLM010000008.1"/>
</dbReference>
<evidence type="ECO:0000313" key="3">
    <source>
        <dbReference type="EMBL" id="MDT8840327.1"/>
    </source>
</evidence>
<dbReference type="AlphaFoldDB" id="A0AAP5UXI7"/>
<gene>
    <name evidence="3" type="ORF">ParKJ_23150</name>
</gene>
<feature type="chain" id="PRO_5042924752" evidence="2">
    <location>
        <begin position="26"/>
        <end position="194"/>
    </location>
</feature>
<evidence type="ECO:0000256" key="2">
    <source>
        <dbReference type="SAM" id="SignalP"/>
    </source>
</evidence>
<dbReference type="Proteomes" id="UP001246473">
    <property type="component" value="Unassembled WGS sequence"/>
</dbReference>
<evidence type="ECO:0000256" key="1">
    <source>
        <dbReference type="SAM" id="MobiDB-lite"/>
    </source>
</evidence>
<accession>A0AAP5UXI7</accession>
<reference evidence="3" key="1">
    <citation type="submission" date="2022-08" db="EMBL/GenBank/DDBJ databases">
        <authorList>
            <person name="Kim S.-J."/>
        </authorList>
    </citation>
    <scope>NUCLEOTIDE SEQUENCE</scope>
    <source>
        <strain evidence="3">KJ</strain>
    </source>
</reference>
<feature type="signal peptide" evidence="2">
    <location>
        <begin position="1"/>
        <end position="25"/>
    </location>
</feature>
<proteinExistence type="predicted"/>
<feature type="region of interest" description="Disordered" evidence="1">
    <location>
        <begin position="160"/>
        <end position="194"/>
    </location>
</feature>
<comment type="caution">
    <text evidence="3">The sequence shown here is derived from an EMBL/GenBank/DDBJ whole genome shotgun (WGS) entry which is preliminary data.</text>
</comment>
<organism evidence="3 4">
    <name type="scientific">Paraburkholderia fungorum</name>
    <dbReference type="NCBI Taxonomy" id="134537"/>
    <lineage>
        <taxon>Bacteria</taxon>
        <taxon>Pseudomonadati</taxon>
        <taxon>Pseudomonadota</taxon>
        <taxon>Betaproteobacteria</taxon>
        <taxon>Burkholderiales</taxon>
        <taxon>Burkholderiaceae</taxon>
        <taxon>Paraburkholderia</taxon>
    </lineage>
</organism>
<protein>
    <submittedName>
        <fullName evidence="3">Uncharacterized protein</fullName>
    </submittedName>
</protein>
<keyword evidence="2" id="KW-0732">Signal</keyword>
<name>A0AAP5UXI7_9BURK</name>
<evidence type="ECO:0000313" key="4">
    <source>
        <dbReference type="Proteomes" id="UP001246473"/>
    </source>
</evidence>
<sequence length="194" mass="18365">MQRKLIWVTLLSGLPVAATPEAAIAQVSDGFSAAAGAAGSLTSAVQGAGQLVSSAGSTPSGTTGLTRSTLGGSTAMGTLMTNASSASPWTPEQQATAMQNGAVRAANALSSMGLPAGSVVTPCPAWIQAMQAYAASYTSGGAVNPKAARQAFPSMAQLCAAPTDGARGDGPAGGSDGSGGSDGGGSDGGGGGSE</sequence>